<feature type="compositionally biased region" description="Acidic residues" evidence="1">
    <location>
        <begin position="420"/>
        <end position="430"/>
    </location>
</feature>
<name>A0A401NNS5_SCYTO</name>
<dbReference type="AlphaFoldDB" id="A0A401NNS5"/>
<evidence type="ECO:0000313" key="3">
    <source>
        <dbReference type="Proteomes" id="UP000288216"/>
    </source>
</evidence>
<organism evidence="2 3">
    <name type="scientific">Scyliorhinus torazame</name>
    <name type="common">Cloudy catshark</name>
    <name type="synonym">Catulus torazame</name>
    <dbReference type="NCBI Taxonomy" id="75743"/>
    <lineage>
        <taxon>Eukaryota</taxon>
        <taxon>Metazoa</taxon>
        <taxon>Chordata</taxon>
        <taxon>Craniata</taxon>
        <taxon>Vertebrata</taxon>
        <taxon>Chondrichthyes</taxon>
        <taxon>Elasmobranchii</taxon>
        <taxon>Galeomorphii</taxon>
        <taxon>Galeoidea</taxon>
        <taxon>Carcharhiniformes</taxon>
        <taxon>Scyliorhinidae</taxon>
        <taxon>Scyliorhinus</taxon>
    </lineage>
</organism>
<accession>A0A401NNS5</accession>
<dbReference type="OrthoDB" id="7852576at2759"/>
<evidence type="ECO:0000313" key="2">
    <source>
        <dbReference type="EMBL" id="GCB62558.1"/>
    </source>
</evidence>
<dbReference type="STRING" id="75743.A0A401NNS5"/>
<feature type="compositionally biased region" description="Polar residues" evidence="1">
    <location>
        <begin position="338"/>
        <end position="349"/>
    </location>
</feature>
<feature type="compositionally biased region" description="Basic and acidic residues" evidence="1">
    <location>
        <begin position="578"/>
        <end position="595"/>
    </location>
</feature>
<keyword evidence="3" id="KW-1185">Reference proteome</keyword>
<dbReference type="OMA" id="VAVWACQ"/>
<dbReference type="EMBL" id="BFAA01005235">
    <property type="protein sequence ID" value="GCB62558.1"/>
    <property type="molecule type" value="Genomic_DNA"/>
</dbReference>
<proteinExistence type="predicted"/>
<feature type="compositionally biased region" description="Basic and acidic residues" evidence="1">
    <location>
        <begin position="350"/>
        <end position="366"/>
    </location>
</feature>
<gene>
    <name evidence="2" type="ORF">scyTo_0011485</name>
</gene>
<feature type="compositionally biased region" description="Basic and acidic residues" evidence="1">
    <location>
        <begin position="606"/>
        <end position="633"/>
    </location>
</feature>
<feature type="region of interest" description="Disordered" evidence="1">
    <location>
        <begin position="75"/>
        <end position="120"/>
    </location>
</feature>
<feature type="compositionally biased region" description="Acidic residues" evidence="1">
    <location>
        <begin position="367"/>
        <end position="379"/>
    </location>
</feature>
<sequence>MAAAGNRSGPAAQCHRAGPGPGAGGLEAVGEEEERRRRRRQQQQGRALGLAAPCAVKQELEEQQQEELEEVVKVVIQQPQQEPEEEELEEDEARPGCPIYPPAQAQAPVSGASGRERQQFSEKRRILIVDEQQQRVEEAVLCQEVEWDRNAGNAGGLVWPRSESWSQDMDEPAKVLVSVADLRGQEQHTPKALQGQARDRPGASPAQRRRKSEYPRRRSCISFTFGGPEPSGGRLEEGEEQVDIRDLQRFGAAHRENGEGPASRLDLRTCGEALGELVGWTHSHCQGCQHLPSLRYLPPGSSTTTAVAVWACQAGHTYRWSAAGWNLRRRRRHRATKTGRSTAGVSDSQETEHVPSSEQETERGLSSEDDEEEEEESDGDCVPNPVTSLRIVECELEEQGPEGRGHQPGWKVIPCKDERSEEEELEESLDPIEPLPELPVLKTAPVVLMKTKPGRGRWRAKNAYEEPEPEPDPVPEPQWETHYWEQASPSAYPTPELHTHVVNSLELVRERPVDTDPDMEAGTMQLICESVPNPDQKDESITLAGLAAAAGLPDSIREPELENSEEEEPELVETDDDVPFHDDPKDEMYEPSPHRERGKPRRKPRKEKEKLETVEHVEPPKRRPRRSKEDRGPRPPKKRKKPPIQYVRCEMEGCGTILANPRYLQVSANLIRLAHFHSFFLTIFIKRLELQLLERQCHSDLW</sequence>
<reference evidence="2 3" key="1">
    <citation type="journal article" date="2018" name="Nat. Ecol. Evol.">
        <title>Shark genomes provide insights into elasmobranch evolution and the origin of vertebrates.</title>
        <authorList>
            <person name="Hara Y"/>
            <person name="Yamaguchi K"/>
            <person name="Onimaru K"/>
            <person name="Kadota M"/>
            <person name="Koyanagi M"/>
            <person name="Keeley SD"/>
            <person name="Tatsumi K"/>
            <person name="Tanaka K"/>
            <person name="Motone F"/>
            <person name="Kageyama Y"/>
            <person name="Nozu R"/>
            <person name="Adachi N"/>
            <person name="Nishimura O"/>
            <person name="Nakagawa R"/>
            <person name="Tanegashima C"/>
            <person name="Kiyatake I"/>
            <person name="Matsumoto R"/>
            <person name="Murakumo K"/>
            <person name="Nishida K"/>
            <person name="Terakita A"/>
            <person name="Kuratani S"/>
            <person name="Sato K"/>
            <person name="Hyodo S Kuraku.S."/>
        </authorList>
    </citation>
    <scope>NUCLEOTIDE SEQUENCE [LARGE SCALE GENOMIC DNA]</scope>
</reference>
<feature type="region of interest" description="Disordered" evidence="1">
    <location>
        <begin position="455"/>
        <end position="478"/>
    </location>
</feature>
<evidence type="ECO:0000256" key="1">
    <source>
        <dbReference type="SAM" id="MobiDB-lite"/>
    </source>
</evidence>
<protein>
    <submittedName>
        <fullName evidence="2">Uncharacterized protein</fullName>
    </submittedName>
</protein>
<feature type="region of interest" description="Disordered" evidence="1">
    <location>
        <begin position="1"/>
        <end position="50"/>
    </location>
</feature>
<feature type="compositionally biased region" description="Basic residues" evidence="1">
    <location>
        <begin position="596"/>
        <end position="605"/>
    </location>
</feature>
<comment type="caution">
    <text evidence="2">The sequence shown here is derived from an EMBL/GenBank/DDBJ whole genome shotgun (WGS) entry which is preliminary data.</text>
</comment>
<feature type="region of interest" description="Disordered" evidence="1">
    <location>
        <begin position="187"/>
        <end position="215"/>
    </location>
</feature>
<feature type="compositionally biased region" description="Low complexity" evidence="1">
    <location>
        <begin position="543"/>
        <end position="552"/>
    </location>
</feature>
<dbReference type="Proteomes" id="UP000288216">
    <property type="component" value="Unassembled WGS sequence"/>
</dbReference>
<feature type="region of interest" description="Disordered" evidence="1">
    <location>
        <begin position="331"/>
        <end position="430"/>
    </location>
</feature>
<feature type="compositionally biased region" description="Acidic residues" evidence="1">
    <location>
        <begin position="82"/>
        <end position="92"/>
    </location>
</feature>
<feature type="compositionally biased region" description="Acidic residues" evidence="1">
    <location>
        <begin position="561"/>
        <end position="577"/>
    </location>
</feature>
<feature type="region of interest" description="Disordered" evidence="1">
    <location>
        <begin position="514"/>
        <end position="644"/>
    </location>
</feature>